<feature type="transmembrane region" description="Helical" evidence="2">
    <location>
        <begin position="185"/>
        <end position="209"/>
    </location>
</feature>
<proteinExistence type="predicted"/>
<keyword evidence="5" id="KW-1185">Reference proteome</keyword>
<feature type="compositionally biased region" description="Low complexity" evidence="1">
    <location>
        <begin position="34"/>
        <end position="43"/>
    </location>
</feature>
<reference evidence="4 5" key="1">
    <citation type="submission" date="2017-09" db="EMBL/GenBank/DDBJ databases">
        <authorList>
            <person name="Ehlers B."/>
            <person name="Leendertz F.H."/>
        </authorList>
    </citation>
    <scope>NUCLEOTIDE SEQUENCE [LARGE SCALE GENOMIC DNA]</scope>
    <source>
        <strain evidence="4 5">DSM 45537</strain>
    </source>
</reference>
<dbReference type="Proteomes" id="UP000219565">
    <property type="component" value="Unassembled WGS sequence"/>
</dbReference>
<sequence length="236" mass="23107">MPEAGRRSRPMVIASMLPLAVLLGTGVANASPDATAQTPATPATHHEQGRDPLASQSLIVLLTQPPVDTAPAADTRPGAIGTANPLADSRNRIETIDAPDAPPAVNQEQLQAFCAQIPVDPQRCTVTTVDAGVGAAIGAGIAAGLSAPVAVAAAMAGAAAGFIVGIPFLPTGLVVGPLLGAAVGATVVAIPAAVLGGALGASIGALVGITKPLPQEGNRTEESDASTNADLTPVAR</sequence>
<feature type="transmembrane region" description="Helical" evidence="2">
    <location>
        <begin position="131"/>
        <end position="151"/>
    </location>
</feature>
<accession>A0A285L1P7</accession>
<keyword evidence="3" id="KW-0732">Signal</keyword>
<name>A0A285L1P7_9NOCA</name>
<feature type="signal peptide" evidence="3">
    <location>
        <begin position="1"/>
        <end position="30"/>
    </location>
</feature>
<feature type="region of interest" description="Disordered" evidence="1">
    <location>
        <begin position="31"/>
        <end position="51"/>
    </location>
</feature>
<feature type="chain" id="PRO_5013238943" evidence="3">
    <location>
        <begin position="31"/>
        <end position="236"/>
    </location>
</feature>
<feature type="region of interest" description="Disordered" evidence="1">
    <location>
        <begin position="213"/>
        <end position="236"/>
    </location>
</feature>
<keyword evidence="2" id="KW-0472">Membrane</keyword>
<feature type="transmembrane region" description="Helical" evidence="2">
    <location>
        <begin position="158"/>
        <end position="179"/>
    </location>
</feature>
<dbReference type="OrthoDB" id="4571907at2"/>
<evidence type="ECO:0000313" key="5">
    <source>
        <dbReference type="Proteomes" id="UP000219565"/>
    </source>
</evidence>
<dbReference type="AlphaFoldDB" id="A0A285L1P7"/>
<gene>
    <name evidence="4" type="ORF">SAMN04244553_1409</name>
</gene>
<evidence type="ECO:0000313" key="4">
    <source>
        <dbReference type="EMBL" id="SNY78839.1"/>
    </source>
</evidence>
<keyword evidence="2" id="KW-0812">Transmembrane</keyword>
<dbReference type="RefSeq" id="WP_143861357.1">
    <property type="nucleotide sequence ID" value="NZ_JAMTCW010000005.1"/>
</dbReference>
<evidence type="ECO:0000256" key="1">
    <source>
        <dbReference type="SAM" id="MobiDB-lite"/>
    </source>
</evidence>
<protein>
    <submittedName>
        <fullName evidence="4">Uncharacterized protein</fullName>
    </submittedName>
</protein>
<evidence type="ECO:0000256" key="2">
    <source>
        <dbReference type="SAM" id="Phobius"/>
    </source>
</evidence>
<organism evidence="4 5">
    <name type="scientific">Nocardia amikacinitolerans</name>
    <dbReference type="NCBI Taxonomy" id="756689"/>
    <lineage>
        <taxon>Bacteria</taxon>
        <taxon>Bacillati</taxon>
        <taxon>Actinomycetota</taxon>
        <taxon>Actinomycetes</taxon>
        <taxon>Mycobacteriales</taxon>
        <taxon>Nocardiaceae</taxon>
        <taxon>Nocardia</taxon>
    </lineage>
</organism>
<dbReference type="EMBL" id="OBEG01000001">
    <property type="protein sequence ID" value="SNY78839.1"/>
    <property type="molecule type" value="Genomic_DNA"/>
</dbReference>
<keyword evidence="2" id="KW-1133">Transmembrane helix</keyword>
<evidence type="ECO:0000256" key="3">
    <source>
        <dbReference type="SAM" id="SignalP"/>
    </source>
</evidence>